<keyword evidence="4" id="KW-0539">Nucleus</keyword>
<feature type="compositionally biased region" description="Pro residues" evidence="5">
    <location>
        <begin position="210"/>
        <end position="227"/>
    </location>
</feature>
<proteinExistence type="inferred from homology"/>
<evidence type="ECO:0000256" key="2">
    <source>
        <dbReference type="ARBA" id="ARBA00007459"/>
    </source>
</evidence>
<reference evidence="7" key="1">
    <citation type="submission" date="2013-11" db="EMBL/GenBank/DDBJ databases">
        <title>Genome sequence of the fusiform rust pathogen reveals effectors for host alternation and coevolution with pine.</title>
        <authorList>
            <consortium name="DOE Joint Genome Institute"/>
            <person name="Smith K."/>
            <person name="Pendleton A."/>
            <person name="Kubisiak T."/>
            <person name="Anderson C."/>
            <person name="Salamov A."/>
            <person name="Aerts A."/>
            <person name="Riley R."/>
            <person name="Clum A."/>
            <person name="Lindquist E."/>
            <person name="Ence D."/>
            <person name="Campbell M."/>
            <person name="Kronenberg Z."/>
            <person name="Feau N."/>
            <person name="Dhillon B."/>
            <person name="Hamelin R."/>
            <person name="Burleigh J."/>
            <person name="Smith J."/>
            <person name="Yandell M."/>
            <person name="Nelson C."/>
            <person name="Grigoriev I."/>
            <person name="Davis J."/>
        </authorList>
    </citation>
    <scope>NUCLEOTIDE SEQUENCE</scope>
    <source>
        <strain evidence="7">G11</strain>
    </source>
</reference>
<gene>
    <name evidence="7" type="ORF">CROQUDRAFT_35360</name>
</gene>
<evidence type="ECO:0000256" key="3">
    <source>
        <dbReference type="ARBA" id="ARBA00022664"/>
    </source>
</evidence>
<evidence type="ECO:0000256" key="1">
    <source>
        <dbReference type="ARBA" id="ARBA00004123"/>
    </source>
</evidence>
<feature type="compositionally biased region" description="Acidic residues" evidence="5">
    <location>
        <begin position="102"/>
        <end position="121"/>
    </location>
</feature>
<dbReference type="InterPro" id="IPR007854">
    <property type="entry name" value="Fip1_dom"/>
</dbReference>
<comment type="caution">
    <text evidence="7">The sequence shown here is derived from an EMBL/GenBank/DDBJ whole genome shotgun (WGS) entry which is preliminary data.</text>
</comment>
<dbReference type="InterPro" id="IPR051187">
    <property type="entry name" value="Pre-mRNA_3'-end_processing_reg"/>
</dbReference>
<dbReference type="Proteomes" id="UP000886653">
    <property type="component" value="Unassembled WGS sequence"/>
</dbReference>
<dbReference type="Pfam" id="PF05182">
    <property type="entry name" value="Fip1"/>
    <property type="match status" value="1"/>
</dbReference>
<evidence type="ECO:0000313" key="8">
    <source>
        <dbReference type="Proteomes" id="UP000886653"/>
    </source>
</evidence>
<keyword evidence="8" id="KW-1185">Reference proteome</keyword>
<dbReference type="GO" id="GO:0005847">
    <property type="term" value="C:mRNA cleavage and polyadenylation specificity factor complex"/>
    <property type="evidence" value="ECO:0007669"/>
    <property type="project" value="TreeGrafter"/>
</dbReference>
<evidence type="ECO:0000256" key="5">
    <source>
        <dbReference type="SAM" id="MobiDB-lite"/>
    </source>
</evidence>
<evidence type="ECO:0000259" key="6">
    <source>
        <dbReference type="Pfam" id="PF05182"/>
    </source>
</evidence>
<dbReference type="GO" id="GO:0006397">
    <property type="term" value="P:mRNA processing"/>
    <property type="evidence" value="ECO:0007669"/>
    <property type="project" value="UniProtKB-KW"/>
</dbReference>
<evidence type="ECO:0000256" key="4">
    <source>
        <dbReference type="ARBA" id="ARBA00023242"/>
    </source>
</evidence>
<feature type="compositionally biased region" description="Basic and acidic residues" evidence="5">
    <location>
        <begin position="122"/>
        <end position="133"/>
    </location>
</feature>
<protein>
    <recommendedName>
        <fullName evidence="6">Pre-mRNA polyadenylation factor Fip1 domain-containing protein</fullName>
    </recommendedName>
</protein>
<dbReference type="AlphaFoldDB" id="A0A9P6NXQ2"/>
<name>A0A9P6NXQ2_9BASI</name>
<sequence>MDEDEAFLYGDSVGADEPSKGLQPQTSDLPSASFKATFEPVSSTYPTPETIEKTAVGETQSISPLPTPIADIEREIPNPFIEVPSLPSNSLIGQDARADAQVIEESDEDEDEDVEEEESDDDLHIILEGDGTHLHSAPPARPPISVARPDSLREPVTPARAVDVVNVTTEYKPLERNDSKPTEAPASGPARLPPLPTHQHRNMFEFPSHNRPPTPENFPRPNTPPADPSAEDQPPRINPEAPLPLTGYDDKNGSMLMDFDFDSLPENEKGWKKPGAHVADWFNYGFDETTWRWYIMKQKRLRGEESWATNPFARFATGDIQEAWDALPSELKGVMMQTIMGSAAGTNGNHALQMQPAMPQMMAMNPMMQGMDMGGFGMQGMQGMMGNGNGPMNGAHNNPGMNNQHNEGPSRGQPVISLVFDACLCISVCPHDEILSISIGMSVNDFILKITLDIFTLIILHLRSACSIGRYEAGLVGCF</sequence>
<feature type="region of interest" description="Disordered" evidence="5">
    <location>
        <begin position="1"/>
        <end position="65"/>
    </location>
</feature>
<dbReference type="PANTHER" id="PTHR13484:SF0">
    <property type="entry name" value="PRE-MRNA 3'-END-PROCESSING FACTOR FIP1"/>
    <property type="match status" value="1"/>
</dbReference>
<feature type="compositionally biased region" description="Basic and acidic residues" evidence="5">
    <location>
        <begin position="172"/>
        <end position="181"/>
    </location>
</feature>
<comment type="similarity">
    <text evidence="2">Belongs to the FIP1 family.</text>
</comment>
<accession>A0A9P6NXQ2</accession>
<dbReference type="EMBL" id="MU167208">
    <property type="protein sequence ID" value="KAG0152327.1"/>
    <property type="molecule type" value="Genomic_DNA"/>
</dbReference>
<keyword evidence="3" id="KW-0507">mRNA processing</keyword>
<feature type="domain" description="Pre-mRNA polyadenylation factor Fip1" evidence="6">
    <location>
        <begin position="258"/>
        <end position="302"/>
    </location>
</feature>
<dbReference type="PANTHER" id="PTHR13484">
    <property type="entry name" value="FIP1-LIKE 1 PROTEIN"/>
    <property type="match status" value="1"/>
</dbReference>
<comment type="subcellular location">
    <subcellularLocation>
        <location evidence="1">Nucleus</location>
    </subcellularLocation>
</comment>
<feature type="region of interest" description="Disordered" evidence="5">
    <location>
        <begin position="86"/>
        <end position="244"/>
    </location>
</feature>
<organism evidence="7 8">
    <name type="scientific">Cronartium quercuum f. sp. fusiforme G11</name>
    <dbReference type="NCBI Taxonomy" id="708437"/>
    <lineage>
        <taxon>Eukaryota</taxon>
        <taxon>Fungi</taxon>
        <taxon>Dikarya</taxon>
        <taxon>Basidiomycota</taxon>
        <taxon>Pucciniomycotina</taxon>
        <taxon>Pucciniomycetes</taxon>
        <taxon>Pucciniales</taxon>
        <taxon>Coleosporiaceae</taxon>
        <taxon>Cronartium</taxon>
    </lineage>
</organism>
<evidence type="ECO:0000313" key="7">
    <source>
        <dbReference type="EMBL" id="KAG0152327.1"/>
    </source>
</evidence>
<dbReference type="OrthoDB" id="2507772at2759"/>